<evidence type="ECO:0000259" key="3">
    <source>
        <dbReference type="PROSITE" id="PS50041"/>
    </source>
</evidence>
<dbReference type="PROSITE" id="PS00615">
    <property type="entry name" value="C_TYPE_LECTIN_1"/>
    <property type="match status" value="1"/>
</dbReference>
<dbReference type="InterPro" id="IPR016186">
    <property type="entry name" value="C-type_lectin-like/link_sf"/>
</dbReference>
<dbReference type="Proteomes" id="UP000694845">
    <property type="component" value="Unplaced"/>
</dbReference>
<proteinExistence type="predicted"/>
<feature type="domain" description="C-type lectin" evidence="3">
    <location>
        <begin position="28"/>
        <end position="153"/>
    </location>
</feature>
<dbReference type="InterPro" id="IPR016187">
    <property type="entry name" value="CTDL_fold"/>
</dbReference>
<reference evidence="5" key="1">
    <citation type="submission" date="2025-08" db="UniProtKB">
        <authorList>
            <consortium name="RefSeq"/>
        </authorList>
    </citation>
    <scope>IDENTIFICATION</scope>
</reference>
<evidence type="ECO:0000256" key="1">
    <source>
        <dbReference type="ARBA" id="ARBA00023157"/>
    </source>
</evidence>
<dbReference type="AlphaFoldDB" id="A0A8B7ZB50"/>
<gene>
    <name evidence="5" type="primary">LOC110985377</name>
</gene>
<dbReference type="InterPro" id="IPR018378">
    <property type="entry name" value="C-type_lectin_CS"/>
</dbReference>
<dbReference type="Gene3D" id="3.10.100.10">
    <property type="entry name" value="Mannose-Binding Protein A, subunit A"/>
    <property type="match status" value="1"/>
</dbReference>
<dbReference type="PANTHER" id="PTHR22803">
    <property type="entry name" value="MANNOSE, PHOSPHOLIPASE, LECTIN RECEPTOR RELATED"/>
    <property type="match status" value="1"/>
</dbReference>
<dbReference type="InterPro" id="IPR050111">
    <property type="entry name" value="C-type_lectin/snaclec_domain"/>
</dbReference>
<dbReference type="OMA" id="CELPINN"/>
<organism evidence="4 5">
    <name type="scientific">Acanthaster planci</name>
    <name type="common">Crown-of-thorns starfish</name>
    <dbReference type="NCBI Taxonomy" id="133434"/>
    <lineage>
        <taxon>Eukaryota</taxon>
        <taxon>Metazoa</taxon>
        <taxon>Echinodermata</taxon>
        <taxon>Eleutherozoa</taxon>
        <taxon>Asterozoa</taxon>
        <taxon>Asteroidea</taxon>
        <taxon>Valvatacea</taxon>
        <taxon>Valvatida</taxon>
        <taxon>Acanthasteridae</taxon>
        <taxon>Acanthaster</taxon>
    </lineage>
</organism>
<evidence type="ECO:0000313" key="5">
    <source>
        <dbReference type="RefSeq" id="XP_022102045.1"/>
    </source>
</evidence>
<dbReference type="SMART" id="SM00034">
    <property type="entry name" value="CLECT"/>
    <property type="match status" value="1"/>
</dbReference>
<dbReference type="OrthoDB" id="6133475at2759"/>
<protein>
    <submittedName>
        <fullName evidence="5">Snaclec A10-like</fullName>
    </submittedName>
</protein>
<accession>A0A8B7ZB50</accession>
<dbReference type="Pfam" id="PF00059">
    <property type="entry name" value="Lectin_C"/>
    <property type="match status" value="1"/>
</dbReference>
<keyword evidence="2" id="KW-0732">Signal</keyword>
<sequence>MAVLGILLLLAGFEVSVATFCPVGWHRYDKACYFVIKEKWEWQNARQFCSMFHADLTVPNLAEEQAFVWELLLRELEPDGPEDGAWIRCNDIHQEGVWQHCPLRGDETNAYQNWLEGKPDNRTTGADCALMVDWNDGKWGNQNCPNPKYATCELPINNYHPLFCLQIGSDGHIVSQCLTGHVMMEIQAQGMVSCGKACLSHPRCNSFNLLVQGQGRMMCQLNNITLQKAAAQDVRHIENCYSLDL</sequence>
<dbReference type="PROSITE" id="PS50041">
    <property type="entry name" value="C_TYPE_LECTIN_2"/>
    <property type="match status" value="1"/>
</dbReference>
<keyword evidence="4" id="KW-1185">Reference proteome</keyword>
<dbReference type="CDD" id="cd00037">
    <property type="entry name" value="CLECT"/>
    <property type="match status" value="1"/>
</dbReference>
<dbReference type="RefSeq" id="XP_022102045.1">
    <property type="nucleotide sequence ID" value="XM_022246353.1"/>
</dbReference>
<evidence type="ECO:0000313" key="4">
    <source>
        <dbReference type="Proteomes" id="UP000694845"/>
    </source>
</evidence>
<dbReference type="SUPFAM" id="SSF56436">
    <property type="entry name" value="C-type lectin-like"/>
    <property type="match status" value="1"/>
</dbReference>
<name>A0A8B7ZB50_ACAPL</name>
<dbReference type="InterPro" id="IPR001304">
    <property type="entry name" value="C-type_lectin-like"/>
</dbReference>
<evidence type="ECO:0000256" key="2">
    <source>
        <dbReference type="SAM" id="SignalP"/>
    </source>
</evidence>
<keyword evidence="1" id="KW-1015">Disulfide bond</keyword>
<dbReference type="KEGG" id="aplc:110985377"/>
<feature type="chain" id="PRO_5034560603" evidence="2">
    <location>
        <begin position="19"/>
        <end position="245"/>
    </location>
</feature>
<feature type="signal peptide" evidence="2">
    <location>
        <begin position="1"/>
        <end position="18"/>
    </location>
</feature>
<dbReference type="GeneID" id="110985377"/>